<comment type="caution">
    <text evidence="1">The sequence shown here is derived from an EMBL/GenBank/DDBJ whole genome shotgun (WGS) entry which is preliminary data.</text>
</comment>
<dbReference type="PANTHER" id="PTHR34071:SF2">
    <property type="entry name" value="FLAVIN-NUCLEOTIDE-BINDING PROTEIN"/>
    <property type="match status" value="1"/>
</dbReference>
<gene>
    <name evidence="1" type="ORF">C7U55_04305</name>
</gene>
<dbReference type="InterPro" id="IPR012349">
    <property type="entry name" value="Split_barrel_FMN-bd"/>
</dbReference>
<keyword evidence="2" id="KW-1185">Reference proteome</keyword>
<sequence length="169" mass="20177">MRRKDREITDFDEMMKIIAKCDTCRLALFDDEFPYIVPLNFGTNVEEGQLYLYFHSAKEGTKLDLIRKNNKVTFEMDCEHNIIMYDERMSCTMGYESVIGHGIVEFVEDENKINALKILMRHYHEEDFKFNEKVATMTEVFRVKVLDMTGKRRNNIYPEEKVKRHITLE</sequence>
<dbReference type="InterPro" id="IPR024747">
    <property type="entry name" value="Pyridox_Oxase-rel"/>
</dbReference>
<dbReference type="EMBL" id="PYLP01000003">
    <property type="protein sequence ID" value="PST41368.1"/>
    <property type="molecule type" value="Genomic_DNA"/>
</dbReference>
<reference evidence="2" key="1">
    <citation type="submission" date="2018-03" db="EMBL/GenBank/DDBJ databases">
        <title>Lachnoclostridium SNUG30370 gen.nov., sp.nov., isolated from human faeces.</title>
        <authorList>
            <person name="Seo B."/>
            <person name="Jeon K."/>
            <person name="Ko G."/>
        </authorList>
    </citation>
    <scope>NUCLEOTIDE SEQUENCE [LARGE SCALE GENOMIC DNA]</scope>
    <source>
        <strain evidence="2">SNUG30370</strain>
    </source>
</reference>
<dbReference type="PANTHER" id="PTHR34071">
    <property type="entry name" value="5-NITROIMIDAZOLE ANTIBIOTICS RESISTANCE PROTEIN, NIMA-FAMILY-RELATED PROTEIN-RELATED"/>
    <property type="match status" value="1"/>
</dbReference>
<dbReference type="RefSeq" id="WP_106987489.1">
    <property type="nucleotide sequence ID" value="NZ_PYLP01000003.1"/>
</dbReference>
<evidence type="ECO:0000313" key="2">
    <source>
        <dbReference type="Proteomes" id="UP000241201"/>
    </source>
</evidence>
<dbReference type="GeneID" id="77470321"/>
<protein>
    <submittedName>
        <fullName evidence="1">MFS transporter</fullName>
    </submittedName>
</protein>
<dbReference type="SUPFAM" id="SSF50475">
    <property type="entry name" value="FMN-binding split barrel"/>
    <property type="match status" value="1"/>
</dbReference>
<organism evidence="1 2">
    <name type="scientific">Faecalibacillus faecis</name>
    <dbReference type="NCBI Taxonomy" id="1982628"/>
    <lineage>
        <taxon>Bacteria</taxon>
        <taxon>Bacillati</taxon>
        <taxon>Bacillota</taxon>
        <taxon>Erysipelotrichia</taxon>
        <taxon>Erysipelotrichales</taxon>
        <taxon>Coprobacillaceae</taxon>
        <taxon>Faecalibacillus</taxon>
    </lineage>
</organism>
<evidence type="ECO:0000313" key="1">
    <source>
        <dbReference type="EMBL" id="PST41368.1"/>
    </source>
</evidence>
<dbReference type="Proteomes" id="UP000241201">
    <property type="component" value="Unassembled WGS sequence"/>
</dbReference>
<name>A0A2T3G1F3_9FIRM</name>
<dbReference type="Pfam" id="PF12900">
    <property type="entry name" value="Pyridox_ox_2"/>
    <property type="match status" value="1"/>
</dbReference>
<dbReference type="AlphaFoldDB" id="A0A2T3G1F3"/>
<dbReference type="Gene3D" id="2.30.110.10">
    <property type="entry name" value="Electron Transport, Fmn-binding Protein, Chain A"/>
    <property type="match status" value="1"/>
</dbReference>
<accession>A0A2T3G1F3</accession>
<proteinExistence type="predicted"/>